<organism evidence="2 3">
    <name type="scientific">Mesorhizobium hungaricum</name>
    <dbReference type="NCBI Taxonomy" id="1566387"/>
    <lineage>
        <taxon>Bacteria</taxon>
        <taxon>Pseudomonadati</taxon>
        <taxon>Pseudomonadota</taxon>
        <taxon>Alphaproteobacteria</taxon>
        <taxon>Hyphomicrobiales</taxon>
        <taxon>Phyllobacteriaceae</taxon>
        <taxon>Mesorhizobium</taxon>
    </lineage>
</organism>
<accession>A0A1C2DIL1</accession>
<comment type="caution">
    <text evidence="2">The sequence shown here is derived from an EMBL/GenBank/DDBJ whole genome shotgun (WGS) entry which is preliminary data.</text>
</comment>
<dbReference type="Gene3D" id="3.90.25.10">
    <property type="entry name" value="UDP-galactose 4-epimerase, domain 1"/>
    <property type="match status" value="1"/>
</dbReference>
<dbReference type="Pfam" id="PF13460">
    <property type="entry name" value="NAD_binding_10"/>
    <property type="match status" value="1"/>
</dbReference>
<dbReference type="RefSeq" id="WP_024923849.1">
    <property type="nucleotide sequence ID" value="NZ_MDEO01000035.1"/>
</dbReference>
<dbReference type="InterPro" id="IPR016040">
    <property type="entry name" value="NAD(P)-bd_dom"/>
</dbReference>
<dbReference type="STRING" id="1566387.QV13_19365"/>
<evidence type="ECO:0000313" key="3">
    <source>
        <dbReference type="Proteomes" id="UP000094412"/>
    </source>
</evidence>
<dbReference type="SUPFAM" id="SSF51735">
    <property type="entry name" value="NAD(P)-binding Rossmann-fold domains"/>
    <property type="match status" value="1"/>
</dbReference>
<dbReference type="PANTHER" id="PTHR43162:SF1">
    <property type="entry name" value="PRESTALK A DIFFERENTIATION PROTEIN A"/>
    <property type="match status" value="1"/>
</dbReference>
<feature type="domain" description="NAD(P)-binding" evidence="1">
    <location>
        <begin position="11"/>
        <end position="179"/>
    </location>
</feature>
<reference evidence="2 3" key="1">
    <citation type="submission" date="2016-08" db="EMBL/GenBank/DDBJ databases">
        <title>Whole genome sequence of Mesorhizobium sp. strain UASWS1009 isolated from industrial sewage.</title>
        <authorList>
            <person name="Crovadore J."/>
            <person name="Calmin G."/>
            <person name="Chablais R."/>
            <person name="Cochard B."/>
            <person name="Lefort F."/>
        </authorList>
    </citation>
    <scope>NUCLEOTIDE SEQUENCE [LARGE SCALE GENOMIC DNA]</scope>
    <source>
        <strain evidence="2 3">UASWS1009</strain>
    </source>
</reference>
<protein>
    <submittedName>
        <fullName evidence="2">NAD(P)-dependent oxidoreductase</fullName>
    </submittedName>
</protein>
<name>A0A1C2DIL1_9HYPH</name>
<dbReference type="PANTHER" id="PTHR43162">
    <property type="match status" value="1"/>
</dbReference>
<keyword evidence="3" id="KW-1185">Reference proteome</keyword>
<gene>
    <name evidence="2" type="ORF">QV13_19365</name>
</gene>
<dbReference type="OrthoDB" id="7771794at2"/>
<dbReference type="AlphaFoldDB" id="A0A1C2DIL1"/>
<dbReference type="EMBL" id="MDEO01000035">
    <property type="protein sequence ID" value="OCX14609.1"/>
    <property type="molecule type" value="Genomic_DNA"/>
</dbReference>
<evidence type="ECO:0000259" key="1">
    <source>
        <dbReference type="Pfam" id="PF13460"/>
    </source>
</evidence>
<dbReference type="Proteomes" id="UP000094412">
    <property type="component" value="Unassembled WGS sequence"/>
</dbReference>
<dbReference type="InterPro" id="IPR051604">
    <property type="entry name" value="Ergot_Alk_Oxidoreductase"/>
</dbReference>
<evidence type="ECO:0000313" key="2">
    <source>
        <dbReference type="EMBL" id="OCX14609.1"/>
    </source>
</evidence>
<sequence>MSKGKILVLAATGNVGAPLVAELLGKGEKVKAASRSATPALSAGAEAVRLDLSDPRGLEPALEGVDRIYAVSPTGYLDQVGLLGPVVEAAATRNIKVVLQTAIGVDASDAIPFRQLELRLERSGAPFVILRPNWFSDNFATYWAAGVQAGEIRVPAGEGKTSFIDARDIAAAAAGALTSDRHDGKAFALTGSKAYGYVEAAALLSNALGRTIQYRSVDDRTFVADTVRNGLSQGYAELLAAIFHPVAEGWVAAVTDSVELLSGKKPRSLEDSIGAIAGRLQARAA</sequence>
<dbReference type="Gene3D" id="3.40.50.720">
    <property type="entry name" value="NAD(P)-binding Rossmann-like Domain"/>
    <property type="match status" value="1"/>
</dbReference>
<proteinExistence type="predicted"/>
<dbReference type="InterPro" id="IPR036291">
    <property type="entry name" value="NAD(P)-bd_dom_sf"/>
</dbReference>